<evidence type="ECO:0000313" key="5">
    <source>
        <dbReference type="Proteomes" id="UP000824090"/>
    </source>
</evidence>
<sequence>MTDFLLLDRLGELIRKMERPRLLYRKGVAAEGYFRPYVSWSDYTKAGILSDPEEVTPVAARFSSMTGDRGTPDTARGIKGLAVKFSGRREQWDLICQSLPVFFINREKKFPELRDAMTVRESFDRIHRERFWKFVTDNPESVNCAVRLFSWQGIRDSFVDITWYSVNTYVWENKEGKRFLVRYKWKPILSGREKTGRKTDRIRAEFMAGFDPDRCEEELRDRMERGIFPSFELQVQIRSWSEDEEEVKRTLHWEEELYTPLPAGVMKLTKILRPEEGGEENMFFLPGRTAEGMGIYEDEFSRVMDYAHKAGALERGGKP</sequence>
<dbReference type="GO" id="GO:0042744">
    <property type="term" value="P:hydrogen peroxide catabolic process"/>
    <property type="evidence" value="ECO:0007669"/>
    <property type="project" value="TreeGrafter"/>
</dbReference>
<dbReference type="GO" id="GO:0005737">
    <property type="term" value="C:cytoplasm"/>
    <property type="evidence" value="ECO:0007669"/>
    <property type="project" value="TreeGrafter"/>
</dbReference>
<dbReference type="SMART" id="SM01060">
    <property type="entry name" value="Catalase"/>
    <property type="match status" value="1"/>
</dbReference>
<dbReference type="GO" id="GO:0042542">
    <property type="term" value="P:response to hydrogen peroxide"/>
    <property type="evidence" value="ECO:0007669"/>
    <property type="project" value="TreeGrafter"/>
</dbReference>
<proteinExistence type="predicted"/>
<evidence type="ECO:0000256" key="2">
    <source>
        <dbReference type="ARBA" id="ARBA00012314"/>
    </source>
</evidence>
<accession>A0A9D1L7L1</accession>
<dbReference type="EC" id="1.11.1.6" evidence="2"/>
<reference evidence="4" key="1">
    <citation type="submission" date="2020-10" db="EMBL/GenBank/DDBJ databases">
        <authorList>
            <person name="Gilroy R."/>
        </authorList>
    </citation>
    <scope>NUCLEOTIDE SEQUENCE</scope>
    <source>
        <strain evidence="4">ChiHcec3-6078</strain>
    </source>
</reference>
<reference evidence="4" key="2">
    <citation type="journal article" date="2021" name="PeerJ">
        <title>Extensive microbial diversity within the chicken gut microbiome revealed by metagenomics and culture.</title>
        <authorList>
            <person name="Gilroy R."/>
            <person name="Ravi A."/>
            <person name="Getino M."/>
            <person name="Pursley I."/>
            <person name="Horton D.L."/>
            <person name="Alikhan N.F."/>
            <person name="Baker D."/>
            <person name="Gharbi K."/>
            <person name="Hall N."/>
            <person name="Watson M."/>
            <person name="Adriaenssens E.M."/>
            <person name="Foster-Nyarko E."/>
            <person name="Jarju S."/>
            <person name="Secka A."/>
            <person name="Antonio M."/>
            <person name="Oren A."/>
            <person name="Chaudhuri R.R."/>
            <person name="La Ragione R."/>
            <person name="Hildebrand F."/>
            <person name="Pallen M.J."/>
        </authorList>
    </citation>
    <scope>NUCLEOTIDE SEQUENCE</scope>
    <source>
        <strain evidence="4">ChiHcec3-6078</strain>
    </source>
</reference>
<dbReference type="InterPro" id="IPR020835">
    <property type="entry name" value="Catalase_sf"/>
</dbReference>
<dbReference type="PANTHER" id="PTHR11465:SF23">
    <property type="entry name" value="CATALASE-2"/>
    <property type="match status" value="1"/>
</dbReference>
<dbReference type="AlphaFoldDB" id="A0A9D1L7L1"/>
<evidence type="ECO:0000313" key="4">
    <source>
        <dbReference type="EMBL" id="HIU26168.1"/>
    </source>
</evidence>
<dbReference type="PRINTS" id="PR00067">
    <property type="entry name" value="CATALASE"/>
</dbReference>
<dbReference type="Pfam" id="PF00199">
    <property type="entry name" value="Catalase"/>
    <property type="match status" value="1"/>
</dbReference>
<feature type="domain" description="Catalase core" evidence="3">
    <location>
        <begin position="1"/>
        <end position="319"/>
    </location>
</feature>
<dbReference type="Proteomes" id="UP000824090">
    <property type="component" value="Unassembled WGS sequence"/>
</dbReference>
<dbReference type="GO" id="GO:0004096">
    <property type="term" value="F:catalase activity"/>
    <property type="evidence" value="ECO:0007669"/>
    <property type="project" value="UniProtKB-EC"/>
</dbReference>
<evidence type="ECO:0000256" key="1">
    <source>
        <dbReference type="ARBA" id="ARBA00001971"/>
    </source>
</evidence>
<dbReference type="SUPFAM" id="SSF56634">
    <property type="entry name" value="Heme-dependent catalase-like"/>
    <property type="match status" value="1"/>
</dbReference>
<comment type="caution">
    <text evidence="4">The sequence shown here is derived from an EMBL/GenBank/DDBJ whole genome shotgun (WGS) entry which is preliminary data.</text>
</comment>
<protein>
    <recommendedName>
        <fullName evidence="2">catalase</fullName>
        <ecNumber evidence="2">1.11.1.6</ecNumber>
    </recommendedName>
</protein>
<dbReference type="GO" id="GO:0020037">
    <property type="term" value="F:heme binding"/>
    <property type="evidence" value="ECO:0007669"/>
    <property type="project" value="InterPro"/>
</dbReference>
<dbReference type="PANTHER" id="PTHR11465">
    <property type="entry name" value="CATALASE"/>
    <property type="match status" value="1"/>
</dbReference>
<keyword evidence="4" id="KW-0575">Peroxidase</keyword>
<dbReference type="Gene3D" id="2.40.180.10">
    <property type="entry name" value="Catalase core domain"/>
    <property type="match status" value="1"/>
</dbReference>
<evidence type="ECO:0000259" key="3">
    <source>
        <dbReference type="SMART" id="SM01060"/>
    </source>
</evidence>
<dbReference type="InterPro" id="IPR011614">
    <property type="entry name" value="Catalase_core"/>
</dbReference>
<name>A0A9D1L7L1_9FIRM</name>
<dbReference type="PROSITE" id="PS51402">
    <property type="entry name" value="CATALASE_3"/>
    <property type="match status" value="1"/>
</dbReference>
<dbReference type="EMBL" id="DVMP01000124">
    <property type="protein sequence ID" value="HIU26168.1"/>
    <property type="molecule type" value="Genomic_DNA"/>
</dbReference>
<organism evidence="4 5">
    <name type="scientific">Candidatus Allocopromorpha excrementigallinarum</name>
    <dbReference type="NCBI Taxonomy" id="2840742"/>
    <lineage>
        <taxon>Bacteria</taxon>
        <taxon>Bacillati</taxon>
        <taxon>Bacillota</taxon>
        <taxon>Clostridia</taxon>
        <taxon>Eubacteriales</taxon>
        <taxon>Eubacteriaceae</taxon>
        <taxon>Eubacteriaceae incertae sedis</taxon>
        <taxon>Candidatus Allocopromorpha</taxon>
    </lineage>
</organism>
<gene>
    <name evidence="4" type="ORF">IAC50_06735</name>
</gene>
<comment type="cofactor">
    <cofactor evidence="1">
        <name>heme</name>
        <dbReference type="ChEBI" id="CHEBI:30413"/>
    </cofactor>
</comment>
<keyword evidence="4" id="KW-0560">Oxidoreductase</keyword>
<dbReference type="InterPro" id="IPR018028">
    <property type="entry name" value="Catalase"/>
</dbReference>